<organism evidence="2 3">
    <name type="scientific">Parascardovia denticolens DSM 10105 = JCM 12538</name>
    <dbReference type="NCBI Taxonomy" id="864564"/>
    <lineage>
        <taxon>Bacteria</taxon>
        <taxon>Bacillati</taxon>
        <taxon>Actinomycetota</taxon>
        <taxon>Actinomycetes</taxon>
        <taxon>Bifidobacteriales</taxon>
        <taxon>Bifidobacteriaceae</taxon>
        <taxon>Parascardovia</taxon>
    </lineage>
</organism>
<evidence type="ECO:0000313" key="3">
    <source>
        <dbReference type="Proteomes" id="UP000004946"/>
    </source>
</evidence>
<sequence>MNGWRDSTSIQAKSQFQESSHSLRMDAGNGKTYLEDKDVFY</sequence>
<dbReference type="Proteomes" id="UP000004946">
    <property type="component" value="Chromosome"/>
</dbReference>
<feature type="region of interest" description="Disordered" evidence="1">
    <location>
        <begin position="1"/>
        <end position="29"/>
    </location>
</feature>
<accession>E6K0Z6</accession>
<protein>
    <submittedName>
        <fullName evidence="2">Uncharacterized protein</fullName>
    </submittedName>
</protein>
<comment type="caution">
    <text evidence="2">The sequence shown here is derived from an EMBL/GenBank/DDBJ whole genome shotgun (WGS) entry which is preliminary data.</text>
</comment>
<evidence type="ECO:0000256" key="1">
    <source>
        <dbReference type="SAM" id="MobiDB-lite"/>
    </source>
</evidence>
<keyword evidence="3" id="KW-1185">Reference proteome</keyword>
<dbReference type="AlphaFoldDB" id="E6K0Z6"/>
<name>E6K0Z6_PARDN</name>
<evidence type="ECO:0000313" key="2">
    <source>
        <dbReference type="EMBL" id="EFT83477.1"/>
    </source>
</evidence>
<reference evidence="2 3" key="1">
    <citation type="submission" date="2010-12" db="EMBL/GenBank/DDBJ databases">
        <authorList>
            <person name="Muzny D."/>
            <person name="Qin X."/>
            <person name="Buhay C."/>
            <person name="Dugan-Rocha S."/>
            <person name="Ding Y."/>
            <person name="Chen G."/>
            <person name="Hawes A."/>
            <person name="Holder M."/>
            <person name="Jhangiani S."/>
            <person name="Johnson A."/>
            <person name="Khan Z."/>
            <person name="Li Z."/>
            <person name="Liu W."/>
            <person name="Liu X."/>
            <person name="Perez L."/>
            <person name="Shen H."/>
            <person name="Wang Q."/>
            <person name="Watt J."/>
            <person name="Xi L."/>
            <person name="Xin Y."/>
            <person name="Zhou J."/>
            <person name="Deng J."/>
            <person name="Jiang H."/>
            <person name="Liu Y."/>
            <person name="Qu J."/>
            <person name="Song X.-Z."/>
            <person name="Zhang L."/>
            <person name="Villasana D."/>
            <person name="Johnson A."/>
            <person name="Liu J."/>
            <person name="Liyanage D."/>
            <person name="Lorensuhewa L."/>
            <person name="Robinson T."/>
            <person name="Song A."/>
            <person name="Song B.-B."/>
            <person name="Dinh H."/>
            <person name="Thornton R."/>
            <person name="Coyle M."/>
            <person name="Francisco L."/>
            <person name="Jackson L."/>
            <person name="Javaid M."/>
            <person name="Korchina V."/>
            <person name="Kovar C."/>
            <person name="Mata R."/>
            <person name="Mathew T."/>
            <person name="Ngo R."/>
            <person name="Nguyen L."/>
            <person name="Nguyen N."/>
            <person name="Okwuonu G."/>
            <person name="Ongeri F."/>
            <person name="Pham C."/>
            <person name="Simmons D."/>
            <person name="Wilczek-Boney K."/>
            <person name="Hale W."/>
            <person name="Jakkamsetti A."/>
            <person name="Pham P."/>
            <person name="Ruth R."/>
            <person name="San Lucas F."/>
            <person name="Warren J."/>
            <person name="Zhang J."/>
            <person name="Zhao Z."/>
            <person name="Zhou C."/>
            <person name="Zhu D."/>
            <person name="Lee S."/>
            <person name="Bess C."/>
            <person name="Blankenburg K."/>
            <person name="Forbes L."/>
            <person name="Fu Q."/>
            <person name="Gubbala S."/>
            <person name="Hirani K."/>
            <person name="Jayaseelan J.C."/>
            <person name="Lara F."/>
            <person name="Munidasa M."/>
            <person name="Palculict T."/>
            <person name="Patil S."/>
            <person name="Pu L.-L."/>
            <person name="Saada N."/>
            <person name="Tang L."/>
            <person name="Weissenberger G."/>
            <person name="Zhu Y."/>
            <person name="Hemphill L."/>
            <person name="Shang Y."/>
            <person name="Youmans B."/>
            <person name="Ayvaz T."/>
            <person name="Ross M."/>
            <person name="Santibanez J."/>
            <person name="Aqrawi P."/>
            <person name="Gross S."/>
            <person name="Joshi V."/>
            <person name="Fowler G."/>
            <person name="Nazareth L."/>
            <person name="Reid J."/>
            <person name="Worley K."/>
            <person name="Petrosino J."/>
            <person name="Highlander S."/>
            <person name="Gibbs R."/>
        </authorList>
    </citation>
    <scope>NUCLEOTIDE SEQUENCE [LARGE SCALE GENOMIC DNA]</scope>
    <source>
        <strain evidence="2 3">DSM 10105</strain>
    </source>
</reference>
<dbReference type="EMBL" id="AEON01000001">
    <property type="protein sequence ID" value="EFT83477.1"/>
    <property type="molecule type" value="Genomic_DNA"/>
</dbReference>
<feature type="compositionally biased region" description="Polar residues" evidence="1">
    <location>
        <begin position="1"/>
        <end position="22"/>
    </location>
</feature>
<proteinExistence type="predicted"/>
<gene>
    <name evidence="2" type="ORF">HMPREF0620_0482</name>
</gene>
<dbReference type="HOGENOM" id="CLU_3273930_0_0_11"/>